<name>A0A0B6YW39_9EUPU</name>
<gene>
    <name evidence="1" type="primary">ORF39657</name>
</gene>
<feature type="non-terminal residue" evidence="1">
    <location>
        <position position="1"/>
    </location>
</feature>
<organism evidence="1">
    <name type="scientific">Arion vulgaris</name>
    <dbReference type="NCBI Taxonomy" id="1028688"/>
    <lineage>
        <taxon>Eukaryota</taxon>
        <taxon>Metazoa</taxon>
        <taxon>Spiralia</taxon>
        <taxon>Lophotrochozoa</taxon>
        <taxon>Mollusca</taxon>
        <taxon>Gastropoda</taxon>
        <taxon>Heterobranchia</taxon>
        <taxon>Euthyneura</taxon>
        <taxon>Panpulmonata</taxon>
        <taxon>Eupulmonata</taxon>
        <taxon>Stylommatophora</taxon>
        <taxon>Helicina</taxon>
        <taxon>Arionoidea</taxon>
        <taxon>Arionidae</taxon>
        <taxon>Arion</taxon>
    </lineage>
</organism>
<reference evidence="1" key="1">
    <citation type="submission" date="2014-12" db="EMBL/GenBank/DDBJ databases">
        <title>Insight into the proteome of Arion vulgaris.</title>
        <authorList>
            <person name="Aradska J."/>
            <person name="Bulat T."/>
            <person name="Smidak R."/>
            <person name="Sarate P."/>
            <person name="Gangsoo J."/>
            <person name="Sialana F."/>
            <person name="Bilban M."/>
            <person name="Lubec G."/>
        </authorList>
    </citation>
    <scope>NUCLEOTIDE SEQUENCE</scope>
    <source>
        <tissue evidence="1">Skin</tissue>
    </source>
</reference>
<protein>
    <submittedName>
        <fullName evidence="1">Uncharacterized protein</fullName>
    </submittedName>
</protein>
<proteinExistence type="predicted"/>
<dbReference type="EMBL" id="HACG01013664">
    <property type="protein sequence ID" value="CEK60529.1"/>
    <property type="molecule type" value="Transcribed_RNA"/>
</dbReference>
<sequence length="65" mass="7244">CEGTAQPYDDMIQCRDERFLITHVIKSSCRCDHIIIMKHFQMASSIPDGACIAVNINSVSSKTTI</sequence>
<accession>A0A0B6YW39</accession>
<evidence type="ECO:0000313" key="1">
    <source>
        <dbReference type="EMBL" id="CEK60529.1"/>
    </source>
</evidence>
<dbReference type="AlphaFoldDB" id="A0A0B6YW39"/>